<dbReference type="SUPFAM" id="SSF56112">
    <property type="entry name" value="Protein kinase-like (PK-like)"/>
    <property type="match status" value="1"/>
</dbReference>
<sequence length="244" mass="27744">EGFMTNVLYLVKNYPPFPLEVRKIILIEVGRGLKDMHVRNWIHFDVKPDHVLVNWHIDKQGQFHLEKVALGDLDVALKLEDERFFDYRIGNVMWRSPEDQLGKGVGKHSEVFSFGLFCFYAVTGVEWLHLDFTTLEVEPEPVILFKLLSAFEPLPDALVKHINDADSGELLIAPWKAILEDETNEPFVSSSSDTLPSLDGEVKRLILRMTNLDPAKRGSMSDADIYSNLTEGVFRADMATKDGI</sequence>
<evidence type="ECO:0000256" key="6">
    <source>
        <dbReference type="ARBA" id="ARBA00022840"/>
    </source>
</evidence>
<reference evidence="10" key="1">
    <citation type="journal article" date="2020" name="Stud. Mycol.">
        <title>101 Dothideomycetes genomes: a test case for predicting lifestyles and emergence of pathogens.</title>
        <authorList>
            <person name="Haridas S."/>
            <person name="Albert R."/>
            <person name="Binder M."/>
            <person name="Bloem J."/>
            <person name="Labutti K."/>
            <person name="Salamov A."/>
            <person name="Andreopoulos B."/>
            <person name="Baker S."/>
            <person name="Barry K."/>
            <person name="Bills G."/>
            <person name="Bluhm B."/>
            <person name="Cannon C."/>
            <person name="Castanera R."/>
            <person name="Culley D."/>
            <person name="Daum C."/>
            <person name="Ezra D."/>
            <person name="Gonzalez J."/>
            <person name="Henrissat B."/>
            <person name="Kuo A."/>
            <person name="Liang C."/>
            <person name="Lipzen A."/>
            <person name="Lutzoni F."/>
            <person name="Magnuson J."/>
            <person name="Mondo S."/>
            <person name="Nolan M."/>
            <person name="Ohm R."/>
            <person name="Pangilinan J."/>
            <person name="Park H.-J."/>
            <person name="Ramirez L."/>
            <person name="Alfaro M."/>
            <person name="Sun H."/>
            <person name="Tritt A."/>
            <person name="Yoshinaga Y."/>
            <person name="Zwiers L.-H."/>
            <person name="Turgeon B."/>
            <person name="Goodwin S."/>
            <person name="Spatafora J."/>
            <person name="Crous P."/>
            <person name="Grigoriev I."/>
        </authorList>
    </citation>
    <scope>NUCLEOTIDE SEQUENCE</scope>
    <source>
        <strain evidence="10">CBS 109.77</strain>
    </source>
</reference>
<keyword evidence="6" id="KW-0067">ATP-binding</keyword>
<keyword evidence="3" id="KW-0808">Transferase</keyword>
<name>A0A6A6WYX3_9PLEO</name>
<gene>
    <name evidence="10" type="ORF">K505DRAFT_254001</name>
</gene>
<comment type="catalytic activity">
    <reaction evidence="8">
        <text>L-seryl-[protein] + ATP = O-phospho-L-seryl-[protein] + ADP + H(+)</text>
        <dbReference type="Rhea" id="RHEA:17989"/>
        <dbReference type="Rhea" id="RHEA-COMP:9863"/>
        <dbReference type="Rhea" id="RHEA-COMP:11604"/>
        <dbReference type="ChEBI" id="CHEBI:15378"/>
        <dbReference type="ChEBI" id="CHEBI:29999"/>
        <dbReference type="ChEBI" id="CHEBI:30616"/>
        <dbReference type="ChEBI" id="CHEBI:83421"/>
        <dbReference type="ChEBI" id="CHEBI:456216"/>
        <dbReference type="EC" id="2.7.11.1"/>
    </reaction>
</comment>
<evidence type="ECO:0000259" key="9">
    <source>
        <dbReference type="PROSITE" id="PS50011"/>
    </source>
</evidence>
<dbReference type="GO" id="GO:0004674">
    <property type="term" value="F:protein serine/threonine kinase activity"/>
    <property type="evidence" value="ECO:0007669"/>
    <property type="project" value="UniProtKB-KW"/>
</dbReference>
<dbReference type="GO" id="GO:0005524">
    <property type="term" value="F:ATP binding"/>
    <property type="evidence" value="ECO:0007669"/>
    <property type="project" value="UniProtKB-KW"/>
</dbReference>
<dbReference type="AlphaFoldDB" id="A0A6A6WYX3"/>
<keyword evidence="2" id="KW-0723">Serine/threonine-protein kinase</keyword>
<evidence type="ECO:0000256" key="2">
    <source>
        <dbReference type="ARBA" id="ARBA00022527"/>
    </source>
</evidence>
<organism evidence="10 11">
    <name type="scientific">Melanomma pulvis-pyrius CBS 109.77</name>
    <dbReference type="NCBI Taxonomy" id="1314802"/>
    <lineage>
        <taxon>Eukaryota</taxon>
        <taxon>Fungi</taxon>
        <taxon>Dikarya</taxon>
        <taxon>Ascomycota</taxon>
        <taxon>Pezizomycotina</taxon>
        <taxon>Dothideomycetes</taxon>
        <taxon>Pleosporomycetidae</taxon>
        <taxon>Pleosporales</taxon>
        <taxon>Melanommataceae</taxon>
        <taxon>Melanomma</taxon>
    </lineage>
</organism>
<evidence type="ECO:0000313" key="11">
    <source>
        <dbReference type="Proteomes" id="UP000799757"/>
    </source>
</evidence>
<feature type="domain" description="Protein kinase" evidence="9">
    <location>
        <begin position="1"/>
        <end position="229"/>
    </location>
</feature>
<dbReference type="InterPro" id="IPR053235">
    <property type="entry name" value="Ser_Thr_kinase"/>
</dbReference>
<dbReference type="Proteomes" id="UP000799757">
    <property type="component" value="Unassembled WGS sequence"/>
</dbReference>
<dbReference type="EMBL" id="MU002160">
    <property type="protein sequence ID" value="KAF2789124.1"/>
    <property type="molecule type" value="Genomic_DNA"/>
</dbReference>
<evidence type="ECO:0000256" key="5">
    <source>
        <dbReference type="ARBA" id="ARBA00022777"/>
    </source>
</evidence>
<protein>
    <recommendedName>
        <fullName evidence="1">non-specific serine/threonine protein kinase</fullName>
        <ecNumber evidence="1">2.7.11.1</ecNumber>
    </recommendedName>
</protein>
<accession>A0A6A6WYX3</accession>
<dbReference type="EC" id="2.7.11.1" evidence="1"/>
<dbReference type="SMART" id="SM00220">
    <property type="entry name" value="S_TKc"/>
    <property type="match status" value="1"/>
</dbReference>
<dbReference type="PANTHER" id="PTHR24361:SF433">
    <property type="entry name" value="PROTEIN KINASE DOMAIN-CONTAINING PROTEIN"/>
    <property type="match status" value="1"/>
</dbReference>
<evidence type="ECO:0000256" key="8">
    <source>
        <dbReference type="ARBA" id="ARBA00048679"/>
    </source>
</evidence>
<dbReference type="OrthoDB" id="10252171at2759"/>
<dbReference type="Gene3D" id="1.10.510.10">
    <property type="entry name" value="Transferase(Phosphotransferase) domain 1"/>
    <property type="match status" value="1"/>
</dbReference>
<dbReference type="InterPro" id="IPR000719">
    <property type="entry name" value="Prot_kinase_dom"/>
</dbReference>
<comment type="catalytic activity">
    <reaction evidence="7">
        <text>L-threonyl-[protein] + ATP = O-phospho-L-threonyl-[protein] + ADP + H(+)</text>
        <dbReference type="Rhea" id="RHEA:46608"/>
        <dbReference type="Rhea" id="RHEA-COMP:11060"/>
        <dbReference type="Rhea" id="RHEA-COMP:11605"/>
        <dbReference type="ChEBI" id="CHEBI:15378"/>
        <dbReference type="ChEBI" id="CHEBI:30013"/>
        <dbReference type="ChEBI" id="CHEBI:30616"/>
        <dbReference type="ChEBI" id="CHEBI:61977"/>
        <dbReference type="ChEBI" id="CHEBI:456216"/>
        <dbReference type="EC" id="2.7.11.1"/>
    </reaction>
</comment>
<dbReference type="PROSITE" id="PS50011">
    <property type="entry name" value="PROTEIN_KINASE_DOM"/>
    <property type="match status" value="1"/>
</dbReference>
<keyword evidence="5 10" id="KW-0418">Kinase</keyword>
<feature type="non-terminal residue" evidence="10">
    <location>
        <position position="1"/>
    </location>
</feature>
<proteinExistence type="predicted"/>
<evidence type="ECO:0000256" key="4">
    <source>
        <dbReference type="ARBA" id="ARBA00022741"/>
    </source>
</evidence>
<evidence type="ECO:0000313" key="10">
    <source>
        <dbReference type="EMBL" id="KAF2789124.1"/>
    </source>
</evidence>
<evidence type="ECO:0000256" key="1">
    <source>
        <dbReference type="ARBA" id="ARBA00012513"/>
    </source>
</evidence>
<dbReference type="InterPro" id="IPR011009">
    <property type="entry name" value="Kinase-like_dom_sf"/>
</dbReference>
<keyword evidence="11" id="KW-1185">Reference proteome</keyword>
<dbReference type="PANTHER" id="PTHR24361">
    <property type="entry name" value="MITOGEN-ACTIVATED KINASE KINASE KINASE"/>
    <property type="match status" value="1"/>
</dbReference>
<evidence type="ECO:0000256" key="7">
    <source>
        <dbReference type="ARBA" id="ARBA00047899"/>
    </source>
</evidence>
<dbReference type="Pfam" id="PF00069">
    <property type="entry name" value="Pkinase"/>
    <property type="match status" value="1"/>
</dbReference>
<keyword evidence="4" id="KW-0547">Nucleotide-binding</keyword>
<dbReference type="GO" id="GO:0005737">
    <property type="term" value="C:cytoplasm"/>
    <property type="evidence" value="ECO:0007669"/>
    <property type="project" value="TreeGrafter"/>
</dbReference>
<evidence type="ECO:0000256" key="3">
    <source>
        <dbReference type="ARBA" id="ARBA00022679"/>
    </source>
</evidence>